<evidence type="ECO:0000256" key="2">
    <source>
        <dbReference type="ARBA" id="ARBA00023315"/>
    </source>
</evidence>
<evidence type="ECO:0000259" key="3">
    <source>
        <dbReference type="PROSITE" id="PS51186"/>
    </source>
</evidence>
<keyword evidence="1 4" id="KW-0808">Transferase</keyword>
<feature type="domain" description="N-acetyltransferase" evidence="3">
    <location>
        <begin position="18"/>
        <end position="167"/>
    </location>
</feature>
<protein>
    <submittedName>
        <fullName evidence="4">Acetyltransferase</fullName>
    </submittedName>
</protein>
<evidence type="ECO:0000313" key="4">
    <source>
        <dbReference type="EMBL" id="AKE41009.1"/>
    </source>
</evidence>
<dbReference type="Proteomes" id="UP000033457">
    <property type="component" value="Chromosome"/>
</dbReference>
<reference evidence="4 6" key="1">
    <citation type="journal article" date="2015" name="Genome Announc.">
        <title>Complete Genome Sequence of Corynebacterium kutscheri DSM 20755, a Corynebacterial Type Strain with Remarkably Low G+C Content of Chromosomal DNA.</title>
        <authorList>
            <person name="Ruckert C."/>
            <person name="Albersmeier A."/>
            <person name="Winkler A."/>
            <person name="Tauch A."/>
        </authorList>
    </citation>
    <scope>NUCLEOTIDE SEQUENCE [LARGE SCALE GENOMIC DNA]</scope>
    <source>
        <strain evidence="4 6">DSM 20755</strain>
    </source>
</reference>
<dbReference type="EMBL" id="CP011312">
    <property type="protein sequence ID" value="AKE41009.1"/>
    <property type="molecule type" value="Genomic_DNA"/>
</dbReference>
<dbReference type="EMBL" id="LR134377">
    <property type="protein sequence ID" value="VEH06899.1"/>
    <property type="molecule type" value="Genomic_DNA"/>
</dbReference>
<keyword evidence="6" id="KW-1185">Reference proteome</keyword>
<evidence type="ECO:0000256" key="1">
    <source>
        <dbReference type="ARBA" id="ARBA00022679"/>
    </source>
</evidence>
<evidence type="ECO:0000313" key="7">
    <source>
        <dbReference type="Proteomes" id="UP000271380"/>
    </source>
</evidence>
<dbReference type="PANTHER" id="PTHR43877">
    <property type="entry name" value="AMINOALKYLPHOSPHONATE N-ACETYLTRANSFERASE-RELATED-RELATED"/>
    <property type="match status" value="1"/>
</dbReference>
<dbReference type="Proteomes" id="UP000271380">
    <property type="component" value="Chromosome"/>
</dbReference>
<organism evidence="4 6">
    <name type="scientific">Corynebacterium kutscheri</name>
    <dbReference type="NCBI Taxonomy" id="35755"/>
    <lineage>
        <taxon>Bacteria</taxon>
        <taxon>Bacillati</taxon>
        <taxon>Actinomycetota</taxon>
        <taxon>Actinomycetes</taxon>
        <taxon>Mycobacteriales</taxon>
        <taxon>Corynebacteriaceae</taxon>
        <taxon>Corynebacterium</taxon>
    </lineage>
</organism>
<dbReference type="InterPro" id="IPR016181">
    <property type="entry name" value="Acyl_CoA_acyltransferase"/>
</dbReference>
<evidence type="ECO:0000313" key="5">
    <source>
        <dbReference type="EMBL" id="VEH06899.1"/>
    </source>
</evidence>
<dbReference type="GO" id="GO:0016747">
    <property type="term" value="F:acyltransferase activity, transferring groups other than amino-acyl groups"/>
    <property type="evidence" value="ECO:0007669"/>
    <property type="project" value="InterPro"/>
</dbReference>
<dbReference type="OrthoDB" id="4553064at2"/>
<evidence type="ECO:0000313" key="6">
    <source>
        <dbReference type="Proteomes" id="UP000033457"/>
    </source>
</evidence>
<dbReference type="SUPFAM" id="SSF55729">
    <property type="entry name" value="Acyl-CoA N-acyltransferases (Nat)"/>
    <property type="match status" value="1"/>
</dbReference>
<dbReference type="Gene3D" id="3.40.630.30">
    <property type="match status" value="1"/>
</dbReference>
<sequence length="168" mass="19336">MSEITLIPTTESDRSYIARLNFLTEVFGDEHAELTDQEMKRFHEDFEYYVRQWEPNNGGFIAWDGDIPAGGVWLVWGTDQQHGYGYVDSRLPELAIAVEPRYRKGKGVGTALIQEVLELAQKQQWAGVSLSVSEDNPRAHALYRRLGFKDVRYDAPTKHYVLEQRFPA</sequence>
<dbReference type="InterPro" id="IPR050832">
    <property type="entry name" value="Bact_Acetyltransf"/>
</dbReference>
<reference evidence="5 7" key="2">
    <citation type="submission" date="2018-12" db="EMBL/GenBank/DDBJ databases">
        <authorList>
            <consortium name="Pathogen Informatics"/>
        </authorList>
    </citation>
    <scope>NUCLEOTIDE SEQUENCE [LARGE SCALE GENOMIC DNA]</scope>
    <source>
        <strain evidence="5 7">NCTC949</strain>
    </source>
</reference>
<keyword evidence="2" id="KW-0012">Acyltransferase</keyword>
<dbReference type="CDD" id="cd04301">
    <property type="entry name" value="NAT_SF"/>
    <property type="match status" value="1"/>
</dbReference>
<accession>A0A0F6TD76</accession>
<dbReference type="InterPro" id="IPR000182">
    <property type="entry name" value="GNAT_dom"/>
</dbReference>
<dbReference type="PROSITE" id="PS51186">
    <property type="entry name" value="GNAT"/>
    <property type="match status" value="1"/>
</dbReference>
<name>A0A0F6TD76_9CORY</name>
<proteinExistence type="predicted"/>
<dbReference type="STRING" id="35755.UL82_04020"/>
<gene>
    <name evidence="5" type="ORF">NCTC949_01369</name>
    <name evidence="4" type="ORF">UL82_04020</name>
</gene>
<dbReference type="HOGENOM" id="CLU_107134_1_2_11"/>
<dbReference type="AlphaFoldDB" id="A0A0F6TD76"/>
<dbReference type="KEGG" id="cku:UL82_04020"/>
<dbReference type="Pfam" id="PF00583">
    <property type="entry name" value="Acetyltransf_1"/>
    <property type="match status" value="1"/>
</dbReference>